<sequence length="155" mass="17333">MDTNNFIRCDLIVHAPYQSDVSHSLEDICHGRTIVIRLVGVGFNKKGAEEFRASGFWKGEVYLDHDRSVYDFFQLSHASKLQTMKCLVKKPIRALYASLKHVYSGNFQGDIFQTGAHLSSTAKAAFCMPVPNPTTFARKSLPTELSSQSPPSLKH</sequence>
<reference evidence="1" key="1">
    <citation type="submission" date="2022-04" db="EMBL/GenBank/DDBJ databases">
        <title>Genome of the entomopathogenic fungus Entomophthora muscae.</title>
        <authorList>
            <person name="Elya C."/>
            <person name="Lovett B.R."/>
            <person name="Lee E."/>
            <person name="Macias A.M."/>
            <person name="Hajek A.E."/>
            <person name="De Bivort B.L."/>
            <person name="Kasson M.T."/>
            <person name="De Fine Licht H.H."/>
            <person name="Stajich J.E."/>
        </authorList>
    </citation>
    <scope>NUCLEOTIDE SEQUENCE</scope>
    <source>
        <strain evidence="1">Berkeley</strain>
    </source>
</reference>
<proteinExistence type="predicted"/>
<comment type="caution">
    <text evidence="1">The sequence shown here is derived from an EMBL/GenBank/DDBJ whole genome shotgun (WGS) entry which is preliminary data.</text>
</comment>
<accession>A0ACC2SYL7</accession>
<dbReference type="EMBL" id="QTSX02004261">
    <property type="protein sequence ID" value="KAJ9067380.1"/>
    <property type="molecule type" value="Genomic_DNA"/>
</dbReference>
<evidence type="ECO:0000313" key="1">
    <source>
        <dbReference type="EMBL" id="KAJ9067380.1"/>
    </source>
</evidence>
<keyword evidence="2" id="KW-1185">Reference proteome</keyword>
<evidence type="ECO:0000313" key="2">
    <source>
        <dbReference type="Proteomes" id="UP001165960"/>
    </source>
</evidence>
<name>A0ACC2SYL7_9FUNG</name>
<gene>
    <name evidence="1" type="ORF">DSO57_1000289</name>
</gene>
<protein>
    <submittedName>
        <fullName evidence="1">Uncharacterized protein</fullName>
    </submittedName>
</protein>
<dbReference type="Proteomes" id="UP001165960">
    <property type="component" value="Unassembled WGS sequence"/>
</dbReference>
<organism evidence="1 2">
    <name type="scientific">Entomophthora muscae</name>
    <dbReference type="NCBI Taxonomy" id="34485"/>
    <lineage>
        <taxon>Eukaryota</taxon>
        <taxon>Fungi</taxon>
        <taxon>Fungi incertae sedis</taxon>
        <taxon>Zoopagomycota</taxon>
        <taxon>Entomophthoromycotina</taxon>
        <taxon>Entomophthoromycetes</taxon>
        <taxon>Entomophthorales</taxon>
        <taxon>Entomophthoraceae</taxon>
        <taxon>Entomophthora</taxon>
    </lineage>
</organism>